<proteinExistence type="predicted"/>
<name>A0A4Q7NXN1_9ACTN</name>
<organism evidence="1 2">
    <name type="scientific">Motilibacter rhizosphaerae</name>
    <dbReference type="NCBI Taxonomy" id="598652"/>
    <lineage>
        <taxon>Bacteria</taxon>
        <taxon>Bacillati</taxon>
        <taxon>Actinomycetota</taxon>
        <taxon>Actinomycetes</taxon>
        <taxon>Motilibacterales</taxon>
        <taxon>Motilibacteraceae</taxon>
        <taxon>Motilibacter</taxon>
    </lineage>
</organism>
<evidence type="ECO:0000313" key="1">
    <source>
        <dbReference type="EMBL" id="RZS91152.1"/>
    </source>
</evidence>
<accession>A0A4Q7NXN1</accession>
<comment type="caution">
    <text evidence="1">The sequence shown here is derived from an EMBL/GenBank/DDBJ whole genome shotgun (WGS) entry which is preliminary data.</text>
</comment>
<dbReference type="RefSeq" id="WP_130491257.1">
    <property type="nucleotide sequence ID" value="NZ_SGXD01000001.1"/>
</dbReference>
<evidence type="ECO:0000313" key="2">
    <source>
        <dbReference type="Proteomes" id="UP000293638"/>
    </source>
</evidence>
<reference evidence="1 2" key="1">
    <citation type="submission" date="2019-02" db="EMBL/GenBank/DDBJ databases">
        <title>Genomic Encyclopedia of Type Strains, Phase IV (KMG-IV): sequencing the most valuable type-strain genomes for metagenomic binning, comparative biology and taxonomic classification.</title>
        <authorList>
            <person name="Goeker M."/>
        </authorList>
    </citation>
    <scope>NUCLEOTIDE SEQUENCE [LARGE SCALE GENOMIC DNA]</scope>
    <source>
        <strain evidence="1 2">DSM 45622</strain>
    </source>
</reference>
<dbReference type="EMBL" id="SGXD01000001">
    <property type="protein sequence ID" value="RZS91152.1"/>
    <property type="molecule type" value="Genomic_DNA"/>
</dbReference>
<protein>
    <submittedName>
        <fullName evidence="1">Uncharacterized protein</fullName>
    </submittedName>
</protein>
<dbReference type="Proteomes" id="UP000293638">
    <property type="component" value="Unassembled WGS sequence"/>
</dbReference>
<keyword evidence="2" id="KW-1185">Reference proteome</keyword>
<dbReference type="AlphaFoldDB" id="A0A4Q7NXN1"/>
<gene>
    <name evidence="1" type="ORF">EV189_0386</name>
</gene>
<sequence>MAGALGVREVSSALFNNDKMIEVVLELDRWRGVGVTTRELARTIGIADDLVKKVILRLLDAGLVKQLNRVGGRRGPLPYEVQETAAWRALVDLATALKAAA</sequence>